<reference evidence="2 3" key="1">
    <citation type="submission" date="2020-08" db="EMBL/GenBank/DDBJ databases">
        <title>Genomic Encyclopedia of Type Strains, Phase IV (KMG-IV): sequencing the most valuable type-strain genomes for metagenomic binning, comparative biology and taxonomic classification.</title>
        <authorList>
            <person name="Goeker M."/>
        </authorList>
    </citation>
    <scope>NUCLEOTIDE SEQUENCE [LARGE SCALE GENOMIC DNA]</scope>
    <source>
        <strain evidence="2 3">DSM 101791</strain>
    </source>
</reference>
<dbReference type="AlphaFoldDB" id="A0A7W8GJ41"/>
<organism evidence="2 3">
    <name type="scientific">Deinococcus budaensis</name>
    <dbReference type="NCBI Taxonomy" id="1665626"/>
    <lineage>
        <taxon>Bacteria</taxon>
        <taxon>Thermotogati</taxon>
        <taxon>Deinococcota</taxon>
        <taxon>Deinococci</taxon>
        <taxon>Deinococcales</taxon>
        <taxon>Deinococcaceae</taxon>
        <taxon>Deinococcus</taxon>
    </lineage>
</organism>
<feature type="signal peptide" evidence="1">
    <location>
        <begin position="1"/>
        <end position="26"/>
    </location>
</feature>
<dbReference type="Proteomes" id="UP000525389">
    <property type="component" value="Unassembled WGS sequence"/>
</dbReference>
<evidence type="ECO:0000313" key="3">
    <source>
        <dbReference type="Proteomes" id="UP000525389"/>
    </source>
</evidence>
<gene>
    <name evidence="2" type="ORF">HNQ09_003651</name>
</gene>
<dbReference type="RefSeq" id="WP_184031858.1">
    <property type="nucleotide sequence ID" value="NZ_JACHFN010000022.1"/>
</dbReference>
<evidence type="ECO:0000256" key="1">
    <source>
        <dbReference type="SAM" id="SignalP"/>
    </source>
</evidence>
<proteinExistence type="predicted"/>
<feature type="chain" id="PRO_5030640807" description="Lipoprotein" evidence="1">
    <location>
        <begin position="27"/>
        <end position="124"/>
    </location>
</feature>
<sequence length="124" mass="13132">MRRLLGLALVGSALLASCGAAPPPPAYDASGLWTVEFGRPGDPDAERYIAAITMANRPNPGDFTMTLLPEVGLGPKLMAGNTVKGTVYFPNFPGSPFVGTFREGRYEGSRTDDAGAQTLKMVRQ</sequence>
<protein>
    <recommendedName>
        <fullName evidence="4">Lipoprotein</fullName>
    </recommendedName>
</protein>
<accession>A0A7W8GJ41</accession>
<name>A0A7W8GJ41_9DEIO</name>
<evidence type="ECO:0008006" key="4">
    <source>
        <dbReference type="Google" id="ProtNLM"/>
    </source>
</evidence>
<comment type="caution">
    <text evidence="2">The sequence shown here is derived from an EMBL/GenBank/DDBJ whole genome shotgun (WGS) entry which is preliminary data.</text>
</comment>
<dbReference type="PROSITE" id="PS51257">
    <property type="entry name" value="PROKAR_LIPOPROTEIN"/>
    <property type="match status" value="1"/>
</dbReference>
<evidence type="ECO:0000313" key="2">
    <source>
        <dbReference type="EMBL" id="MBB5236183.1"/>
    </source>
</evidence>
<dbReference type="EMBL" id="JACHFN010000022">
    <property type="protein sequence ID" value="MBB5236183.1"/>
    <property type="molecule type" value="Genomic_DNA"/>
</dbReference>
<keyword evidence="1" id="KW-0732">Signal</keyword>
<keyword evidence="3" id="KW-1185">Reference proteome</keyword>